<feature type="domain" description="PSI" evidence="4">
    <location>
        <begin position="32"/>
        <end position="85"/>
    </location>
</feature>
<dbReference type="AlphaFoldDB" id="A0A8C4SVI7"/>
<evidence type="ECO:0000313" key="6">
    <source>
        <dbReference type="Proteomes" id="UP000694620"/>
    </source>
</evidence>
<evidence type="ECO:0000256" key="1">
    <source>
        <dbReference type="ARBA" id="ARBA00023180"/>
    </source>
</evidence>
<evidence type="ECO:0000256" key="3">
    <source>
        <dbReference type="SAM" id="SignalP"/>
    </source>
</evidence>
<feature type="signal peptide" evidence="3">
    <location>
        <begin position="1"/>
        <end position="29"/>
    </location>
</feature>
<dbReference type="InterPro" id="IPR016201">
    <property type="entry name" value="PSI"/>
</dbReference>
<reference evidence="5" key="3">
    <citation type="submission" date="2025-09" db="UniProtKB">
        <authorList>
            <consortium name="Ensembl"/>
        </authorList>
    </citation>
    <scope>IDENTIFICATION</scope>
</reference>
<keyword evidence="2" id="KW-1133">Transmembrane helix</keyword>
<keyword evidence="6" id="KW-1185">Reference proteome</keyword>
<dbReference type="SMART" id="SM00423">
    <property type="entry name" value="PSI"/>
    <property type="match status" value="1"/>
</dbReference>
<dbReference type="Proteomes" id="UP000694620">
    <property type="component" value="Chromosome 13"/>
</dbReference>
<keyword evidence="2" id="KW-0472">Membrane</keyword>
<dbReference type="InterPro" id="IPR052304">
    <property type="entry name" value="PTTG1IP"/>
</dbReference>
<accession>A0A8C4SVI7</accession>
<evidence type="ECO:0000313" key="5">
    <source>
        <dbReference type="Ensembl" id="ENSECRP00000022166.1"/>
    </source>
</evidence>
<dbReference type="PANTHER" id="PTHR15191:SF3">
    <property type="entry name" value="PITUITARY TUMOR-TRANSFORMING GENE PROTEIN-BINDING FACTOR"/>
    <property type="match status" value="1"/>
</dbReference>
<keyword evidence="1" id="KW-0325">Glycoprotein</keyword>
<evidence type="ECO:0000256" key="2">
    <source>
        <dbReference type="SAM" id="Phobius"/>
    </source>
</evidence>
<dbReference type="GO" id="GO:0005634">
    <property type="term" value="C:nucleus"/>
    <property type="evidence" value="ECO:0007669"/>
    <property type="project" value="TreeGrafter"/>
</dbReference>
<dbReference type="GeneTree" id="ENSGT00940000164984"/>
<feature type="transmembrane region" description="Helical" evidence="2">
    <location>
        <begin position="90"/>
        <end position="114"/>
    </location>
</feature>
<dbReference type="GO" id="GO:0005737">
    <property type="term" value="C:cytoplasm"/>
    <property type="evidence" value="ECO:0007669"/>
    <property type="project" value="TreeGrafter"/>
</dbReference>
<keyword evidence="2" id="KW-0812">Transmembrane</keyword>
<protein>
    <submittedName>
        <fullName evidence="5">Pituitary tumor-transforming gene 1 protein-interacting protein-like</fullName>
    </submittedName>
</protein>
<reference evidence="5" key="1">
    <citation type="submission" date="2021-06" db="EMBL/GenBank/DDBJ databases">
        <authorList>
            <consortium name="Wellcome Sanger Institute Data Sharing"/>
        </authorList>
    </citation>
    <scope>NUCLEOTIDE SEQUENCE [LARGE SCALE GENOMIC DNA]</scope>
</reference>
<dbReference type="GO" id="GO:0006606">
    <property type="term" value="P:protein import into nucleus"/>
    <property type="evidence" value="ECO:0007669"/>
    <property type="project" value="TreeGrafter"/>
</dbReference>
<reference evidence="5" key="2">
    <citation type="submission" date="2025-08" db="UniProtKB">
        <authorList>
            <consortium name="Ensembl"/>
        </authorList>
    </citation>
    <scope>IDENTIFICATION</scope>
</reference>
<keyword evidence="3" id="KW-0732">Signal</keyword>
<dbReference type="PANTHER" id="PTHR15191">
    <property type="entry name" value="PROTEIN CBG20567"/>
    <property type="match status" value="1"/>
</dbReference>
<evidence type="ECO:0000259" key="4">
    <source>
        <dbReference type="SMART" id="SM00423"/>
    </source>
</evidence>
<organism evidence="5 6">
    <name type="scientific">Erpetoichthys calabaricus</name>
    <name type="common">Rope fish</name>
    <name type="synonym">Calamoichthys calabaricus</name>
    <dbReference type="NCBI Taxonomy" id="27687"/>
    <lineage>
        <taxon>Eukaryota</taxon>
        <taxon>Metazoa</taxon>
        <taxon>Chordata</taxon>
        <taxon>Craniata</taxon>
        <taxon>Vertebrata</taxon>
        <taxon>Euteleostomi</taxon>
        <taxon>Actinopterygii</taxon>
        <taxon>Polypteriformes</taxon>
        <taxon>Polypteridae</taxon>
        <taxon>Erpetoichthys</taxon>
    </lineage>
</organism>
<name>A0A8C4SVI7_ERPCA</name>
<sequence>MFAEETLHLRTSFFVLLFVGCCLFSEASGTSPCAVHTGSSCEECLTNVSCLWCSSNNTCVDYPVRTLIPSTSICPLSKARWGVCWVNFEALIIAMAVVGGIILLSVIVCCYCCCCRSSSSRYFLF</sequence>
<feature type="chain" id="PRO_5034870217" evidence="3">
    <location>
        <begin position="30"/>
        <end position="125"/>
    </location>
</feature>
<dbReference type="Ensembl" id="ENSECRT00000022638.1">
    <property type="protein sequence ID" value="ENSECRP00000022166.1"/>
    <property type="gene ID" value="ENSECRG00000014996.1"/>
</dbReference>
<proteinExistence type="predicted"/>